<gene>
    <name evidence="2" type="ORF">HNQ50_004034</name>
</gene>
<keyword evidence="3" id="KW-1185">Reference proteome</keyword>
<feature type="compositionally biased region" description="Basic and acidic residues" evidence="1">
    <location>
        <begin position="43"/>
        <end position="60"/>
    </location>
</feature>
<accession>A0A840RLB8</accession>
<dbReference type="AlphaFoldDB" id="A0A840RLB8"/>
<reference evidence="2 3" key="1">
    <citation type="submission" date="2020-08" db="EMBL/GenBank/DDBJ databases">
        <title>Genomic Encyclopedia of Type Strains, Phase IV (KMG-IV): sequencing the most valuable type-strain genomes for metagenomic binning, comparative biology and taxonomic classification.</title>
        <authorList>
            <person name="Goeker M."/>
        </authorList>
    </citation>
    <scope>NUCLEOTIDE SEQUENCE [LARGE SCALE GENOMIC DNA]</scope>
    <source>
        <strain evidence="2 3">DSM 18233</strain>
    </source>
</reference>
<dbReference type="Proteomes" id="UP000543030">
    <property type="component" value="Unassembled WGS sequence"/>
</dbReference>
<proteinExistence type="predicted"/>
<feature type="region of interest" description="Disordered" evidence="1">
    <location>
        <begin position="1"/>
        <end position="60"/>
    </location>
</feature>
<evidence type="ECO:0000256" key="1">
    <source>
        <dbReference type="SAM" id="MobiDB-lite"/>
    </source>
</evidence>
<evidence type="ECO:0000313" key="3">
    <source>
        <dbReference type="Proteomes" id="UP000543030"/>
    </source>
</evidence>
<dbReference type="EMBL" id="JACHHN010000010">
    <property type="protein sequence ID" value="MBB5193280.1"/>
    <property type="molecule type" value="Genomic_DNA"/>
</dbReference>
<protein>
    <submittedName>
        <fullName evidence="2">Uncharacterized protein</fullName>
    </submittedName>
</protein>
<organism evidence="2 3">
    <name type="scientific">Silvimonas terrae</name>
    <dbReference type="NCBI Taxonomy" id="300266"/>
    <lineage>
        <taxon>Bacteria</taxon>
        <taxon>Pseudomonadati</taxon>
        <taxon>Pseudomonadota</taxon>
        <taxon>Betaproteobacteria</taxon>
        <taxon>Neisseriales</taxon>
        <taxon>Chitinibacteraceae</taxon>
        <taxon>Silvimonas</taxon>
    </lineage>
</organism>
<dbReference type="RefSeq" id="WP_184102926.1">
    <property type="nucleotide sequence ID" value="NZ_JACHHN010000010.1"/>
</dbReference>
<feature type="compositionally biased region" description="Basic and acidic residues" evidence="1">
    <location>
        <begin position="1"/>
        <end position="20"/>
    </location>
</feature>
<name>A0A840RLB8_9NEIS</name>
<sequence length="60" mass="6756">MNAEEVLAKEAGEGAQDKPQPKRRGPSEEAIASANRAKTLRRRQLEDMLETRRSTEGKDF</sequence>
<evidence type="ECO:0000313" key="2">
    <source>
        <dbReference type="EMBL" id="MBB5193280.1"/>
    </source>
</evidence>
<comment type="caution">
    <text evidence="2">The sequence shown here is derived from an EMBL/GenBank/DDBJ whole genome shotgun (WGS) entry which is preliminary data.</text>
</comment>